<evidence type="ECO:0000256" key="3">
    <source>
        <dbReference type="ARBA" id="ARBA00022837"/>
    </source>
</evidence>
<dbReference type="Pfam" id="PF00028">
    <property type="entry name" value="Cadherin"/>
    <property type="match status" value="1"/>
</dbReference>
<evidence type="ECO:0000313" key="7">
    <source>
        <dbReference type="EMBL" id="KAK8754219.1"/>
    </source>
</evidence>
<evidence type="ECO:0000256" key="1">
    <source>
        <dbReference type="ARBA" id="ARBA00004370"/>
    </source>
</evidence>
<evidence type="ECO:0000256" key="4">
    <source>
        <dbReference type="ARBA" id="ARBA00023136"/>
    </source>
</evidence>
<dbReference type="GO" id="GO:0016342">
    <property type="term" value="C:catenin complex"/>
    <property type="evidence" value="ECO:0007669"/>
    <property type="project" value="TreeGrafter"/>
</dbReference>
<keyword evidence="4" id="KW-0472">Membrane</keyword>
<evidence type="ECO:0000256" key="2">
    <source>
        <dbReference type="ARBA" id="ARBA00022737"/>
    </source>
</evidence>
<feature type="non-terminal residue" evidence="7">
    <location>
        <position position="190"/>
    </location>
</feature>
<dbReference type="GO" id="GO:0045296">
    <property type="term" value="F:cadherin binding"/>
    <property type="evidence" value="ECO:0007669"/>
    <property type="project" value="TreeGrafter"/>
</dbReference>
<dbReference type="AlphaFoldDB" id="A0AAW0YQX4"/>
<sequence length="190" mass="21244">EVHQMPLRKLEKHYVKRLRTNGEGCEDYGGIFSTSSKETYEKDPLNLQDMRRDQVHVAETVVTVLVKDINDNAPVFPNTTMYGEVQENGPIDLSVGVVWAWDADDEQEGTNARLTYSIDKNVIEELSGRPIFTVDPLSGLIRTAICCLDRETTPEYHIQVVAHDGGGLKGTCTVVVRLADVNDNSPRLTR</sequence>
<dbReference type="PANTHER" id="PTHR24027">
    <property type="entry name" value="CADHERIN-23"/>
    <property type="match status" value="1"/>
</dbReference>
<dbReference type="GO" id="GO:0008013">
    <property type="term" value="F:beta-catenin binding"/>
    <property type="evidence" value="ECO:0007669"/>
    <property type="project" value="TreeGrafter"/>
</dbReference>
<proteinExistence type="predicted"/>
<dbReference type="Gene3D" id="2.60.40.60">
    <property type="entry name" value="Cadherins"/>
    <property type="match status" value="1"/>
</dbReference>
<evidence type="ECO:0000256" key="5">
    <source>
        <dbReference type="PROSITE-ProRule" id="PRU00043"/>
    </source>
</evidence>
<dbReference type="InterPro" id="IPR015919">
    <property type="entry name" value="Cadherin-like_sf"/>
</dbReference>
<organism evidence="7 8">
    <name type="scientific">Cherax quadricarinatus</name>
    <name type="common">Australian red claw crayfish</name>
    <dbReference type="NCBI Taxonomy" id="27406"/>
    <lineage>
        <taxon>Eukaryota</taxon>
        <taxon>Metazoa</taxon>
        <taxon>Ecdysozoa</taxon>
        <taxon>Arthropoda</taxon>
        <taxon>Crustacea</taxon>
        <taxon>Multicrustacea</taxon>
        <taxon>Malacostraca</taxon>
        <taxon>Eumalacostraca</taxon>
        <taxon>Eucarida</taxon>
        <taxon>Decapoda</taxon>
        <taxon>Pleocyemata</taxon>
        <taxon>Astacidea</taxon>
        <taxon>Parastacoidea</taxon>
        <taxon>Parastacidae</taxon>
        <taxon>Cherax</taxon>
    </lineage>
</organism>
<dbReference type="EMBL" id="JARKIK010000001">
    <property type="protein sequence ID" value="KAK8754219.1"/>
    <property type="molecule type" value="Genomic_DNA"/>
</dbReference>
<comment type="subcellular location">
    <subcellularLocation>
        <location evidence="1">Membrane</location>
    </subcellularLocation>
</comment>
<keyword evidence="8" id="KW-1185">Reference proteome</keyword>
<dbReference type="PRINTS" id="PR00205">
    <property type="entry name" value="CADHERIN"/>
</dbReference>
<reference evidence="7 8" key="1">
    <citation type="journal article" date="2024" name="BMC Genomics">
        <title>Genome assembly of redclaw crayfish (Cherax quadricarinatus) provides insights into its immune adaptation and hypoxia tolerance.</title>
        <authorList>
            <person name="Liu Z."/>
            <person name="Zheng J."/>
            <person name="Li H."/>
            <person name="Fang K."/>
            <person name="Wang S."/>
            <person name="He J."/>
            <person name="Zhou D."/>
            <person name="Weng S."/>
            <person name="Chi M."/>
            <person name="Gu Z."/>
            <person name="He J."/>
            <person name="Li F."/>
            <person name="Wang M."/>
        </authorList>
    </citation>
    <scope>NUCLEOTIDE SEQUENCE [LARGE SCALE GENOMIC DNA]</scope>
    <source>
        <strain evidence="7">ZL_2023a</strain>
    </source>
</reference>
<dbReference type="GO" id="GO:0005509">
    <property type="term" value="F:calcium ion binding"/>
    <property type="evidence" value="ECO:0007669"/>
    <property type="project" value="UniProtKB-UniRule"/>
</dbReference>
<accession>A0AAW0YQX4</accession>
<dbReference type="GO" id="GO:0031175">
    <property type="term" value="P:neuron projection development"/>
    <property type="evidence" value="ECO:0007669"/>
    <property type="project" value="TreeGrafter"/>
</dbReference>
<dbReference type="PROSITE" id="PS00232">
    <property type="entry name" value="CADHERIN_1"/>
    <property type="match status" value="1"/>
</dbReference>
<dbReference type="Proteomes" id="UP001445076">
    <property type="component" value="Unassembled WGS sequence"/>
</dbReference>
<name>A0AAW0YQX4_CHEQU</name>
<dbReference type="InterPro" id="IPR020894">
    <property type="entry name" value="Cadherin_CS"/>
</dbReference>
<dbReference type="FunFam" id="2.60.40.60:FF:000112">
    <property type="entry name" value="neural-cadherin isoform X1"/>
    <property type="match status" value="1"/>
</dbReference>
<dbReference type="PROSITE" id="PS50268">
    <property type="entry name" value="CADHERIN_2"/>
    <property type="match status" value="1"/>
</dbReference>
<feature type="domain" description="Cadherin" evidence="6">
    <location>
        <begin position="77"/>
        <end position="188"/>
    </location>
</feature>
<dbReference type="InterPro" id="IPR002126">
    <property type="entry name" value="Cadherin-like_dom"/>
</dbReference>
<comment type="caution">
    <text evidence="7">The sequence shown here is derived from an EMBL/GenBank/DDBJ whole genome shotgun (WGS) entry which is preliminary data.</text>
</comment>
<dbReference type="CDD" id="cd11304">
    <property type="entry name" value="Cadherin_repeat"/>
    <property type="match status" value="1"/>
</dbReference>
<dbReference type="PANTHER" id="PTHR24027:SF438">
    <property type="entry name" value="CADHERIN 23"/>
    <property type="match status" value="1"/>
</dbReference>
<protein>
    <recommendedName>
        <fullName evidence="6">Cadherin domain-containing protein</fullName>
    </recommendedName>
</protein>
<dbReference type="SMART" id="SM00112">
    <property type="entry name" value="CA"/>
    <property type="match status" value="1"/>
</dbReference>
<keyword evidence="3 5" id="KW-0106">Calcium</keyword>
<dbReference type="InterPro" id="IPR039808">
    <property type="entry name" value="Cadherin"/>
</dbReference>
<evidence type="ECO:0000313" key="8">
    <source>
        <dbReference type="Proteomes" id="UP001445076"/>
    </source>
</evidence>
<dbReference type="GO" id="GO:0007156">
    <property type="term" value="P:homophilic cell adhesion via plasma membrane adhesion molecules"/>
    <property type="evidence" value="ECO:0007669"/>
    <property type="project" value="InterPro"/>
</dbReference>
<dbReference type="SUPFAM" id="SSF49313">
    <property type="entry name" value="Cadherin-like"/>
    <property type="match status" value="1"/>
</dbReference>
<keyword evidence="2" id="KW-0677">Repeat</keyword>
<dbReference type="GO" id="GO:0016477">
    <property type="term" value="P:cell migration"/>
    <property type="evidence" value="ECO:0007669"/>
    <property type="project" value="TreeGrafter"/>
</dbReference>
<gene>
    <name evidence="7" type="ORF">OTU49_014948</name>
</gene>
<evidence type="ECO:0000259" key="6">
    <source>
        <dbReference type="PROSITE" id="PS50268"/>
    </source>
</evidence>
<feature type="non-terminal residue" evidence="7">
    <location>
        <position position="1"/>
    </location>
</feature>